<name>A0ABD6CS60_9EURY</name>
<evidence type="ECO:0000256" key="1">
    <source>
        <dbReference type="SAM" id="Phobius"/>
    </source>
</evidence>
<evidence type="ECO:0000313" key="3">
    <source>
        <dbReference type="Proteomes" id="UP001597085"/>
    </source>
</evidence>
<keyword evidence="1" id="KW-0812">Transmembrane</keyword>
<sequence>MASDPLLQVAFAACGVFTVALGLVHFAMPWLLDFDGAIPTDGEPLRPLNLLAFSYQTKRSDIRGIAQIMNHAVSYALVTIGVLDLLAARWLSTWFAPYLLGWIAGWWFLRAATQHNMGSRLGDRLVAIWFSLLGLFHLAVAVL</sequence>
<proteinExistence type="predicted"/>
<organism evidence="2 3">
    <name type="scientific">Halobellus rarus</name>
    <dbReference type="NCBI Taxonomy" id="1126237"/>
    <lineage>
        <taxon>Archaea</taxon>
        <taxon>Methanobacteriati</taxon>
        <taxon>Methanobacteriota</taxon>
        <taxon>Stenosarchaea group</taxon>
        <taxon>Halobacteria</taxon>
        <taxon>Halobacteriales</taxon>
        <taxon>Haloferacaceae</taxon>
        <taxon>Halobellus</taxon>
    </lineage>
</organism>
<feature type="transmembrane region" description="Helical" evidence="1">
    <location>
        <begin position="94"/>
        <end position="113"/>
    </location>
</feature>
<accession>A0ABD6CS60</accession>
<evidence type="ECO:0008006" key="4">
    <source>
        <dbReference type="Google" id="ProtNLM"/>
    </source>
</evidence>
<keyword evidence="1" id="KW-0472">Membrane</keyword>
<comment type="caution">
    <text evidence="2">The sequence shown here is derived from an EMBL/GenBank/DDBJ whole genome shotgun (WGS) entry which is preliminary data.</text>
</comment>
<evidence type="ECO:0000313" key="2">
    <source>
        <dbReference type="EMBL" id="MFD1599940.1"/>
    </source>
</evidence>
<protein>
    <recommendedName>
        <fullName evidence="4">MAPEG family protein</fullName>
    </recommendedName>
</protein>
<gene>
    <name evidence="2" type="ORF">ACFSBX_13330</name>
</gene>
<dbReference type="Proteomes" id="UP001597085">
    <property type="component" value="Unassembled WGS sequence"/>
</dbReference>
<dbReference type="AlphaFoldDB" id="A0ABD6CS60"/>
<dbReference type="EMBL" id="JBHUDK010000012">
    <property type="protein sequence ID" value="MFD1599940.1"/>
    <property type="molecule type" value="Genomic_DNA"/>
</dbReference>
<keyword evidence="1" id="KW-1133">Transmembrane helix</keyword>
<feature type="transmembrane region" description="Helical" evidence="1">
    <location>
        <begin position="125"/>
        <end position="142"/>
    </location>
</feature>
<dbReference type="RefSeq" id="WP_256420996.1">
    <property type="nucleotide sequence ID" value="NZ_JANHDI010000006.1"/>
</dbReference>
<reference evidence="2 3" key="1">
    <citation type="journal article" date="2019" name="Int. J. Syst. Evol. Microbiol.">
        <title>The Global Catalogue of Microorganisms (GCM) 10K type strain sequencing project: providing services to taxonomists for standard genome sequencing and annotation.</title>
        <authorList>
            <consortium name="The Broad Institute Genomics Platform"/>
            <consortium name="The Broad Institute Genome Sequencing Center for Infectious Disease"/>
            <person name="Wu L."/>
            <person name="Ma J."/>
        </authorList>
    </citation>
    <scope>NUCLEOTIDE SEQUENCE [LARGE SCALE GENOMIC DNA]</scope>
    <source>
        <strain evidence="2 3">CGMCC 1.12121</strain>
    </source>
</reference>
<feature type="transmembrane region" description="Helical" evidence="1">
    <location>
        <begin position="6"/>
        <end position="28"/>
    </location>
</feature>
<keyword evidence="3" id="KW-1185">Reference proteome</keyword>